<organism evidence="8 10">
    <name type="scientific">Puccinia graminis f. sp. tritici</name>
    <dbReference type="NCBI Taxonomy" id="56615"/>
    <lineage>
        <taxon>Eukaryota</taxon>
        <taxon>Fungi</taxon>
        <taxon>Dikarya</taxon>
        <taxon>Basidiomycota</taxon>
        <taxon>Pucciniomycotina</taxon>
        <taxon>Pucciniomycetes</taxon>
        <taxon>Pucciniales</taxon>
        <taxon>Pucciniaceae</taxon>
        <taxon>Puccinia</taxon>
    </lineage>
</organism>
<feature type="region of interest" description="Disordered" evidence="6">
    <location>
        <begin position="553"/>
        <end position="577"/>
    </location>
</feature>
<dbReference type="Proteomes" id="UP000324748">
    <property type="component" value="Unassembled WGS sequence"/>
</dbReference>
<keyword evidence="3 5" id="KW-0012">Acyltransferase</keyword>
<dbReference type="PANTHER" id="PTHR22589:SF29">
    <property type="entry name" value="MITOCHONDRIAL CARNITINE O-ACETYLTRANSFERASE-RELATED"/>
    <property type="match status" value="1"/>
</dbReference>
<feature type="domain" description="Choline/carnitine acyltransferase" evidence="7">
    <location>
        <begin position="18"/>
        <end position="646"/>
    </location>
</feature>
<evidence type="ECO:0000313" key="8">
    <source>
        <dbReference type="EMBL" id="KAA1106018.1"/>
    </source>
</evidence>
<evidence type="ECO:0000256" key="3">
    <source>
        <dbReference type="ARBA" id="ARBA00023315"/>
    </source>
</evidence>
<dbReference type="Gene3D" id="3.30.559.10">
    <property type="entry name" value="Chloramphenicol acetyltransferase-like domain"/>
    <property type="match status" value="1"/>
</dbReference>
<evidence type="ECO:0000313" key="10">
    <source>
        <dbReference type="Proteomes" id="UP000324748"/>
    </source>
</evidence>
<dbReference type="InterPro" id="IPR042231">
    <property type="entry name" value="Cho/carn_acyl_trans_2"/>
</dbReference>
<dbReference type="GO" id="GO:0005739">
    <property type="term" value="C:mitochondrion"/>
    <property type="evidence" value="ECO:0007669"/>
    <property type="project" value="TreeGrafter"/>
</dbReference>
<evidence type="ECO:0000256" key="1">
    <source>
        <dbReference type="ARBA" id="ARBA00005232"/>
    </source>
</evidence>
<dbReference type="FunFam" id="3.30.559.10:FF:000019">
    <property type="entry name" value="Carnitine acetyl transferase"/>
    <property type="match status" value="1"/>
</dbReference>
<reference evidence="10 11" key="1">
    <citation type="submission" date="2019-05" db="EMBL/GenBank/DDBJ databases">
        <title>Emergence of the Ug99 lineage of the wheat stem rust pathogen through somatic hybridization.</title>
        <authorList>
            <person name="Li F."/>
            <person name="Upadhyaya N.M."/>
            <person name="Sperschneider J."/>
            <person name="Matny O."/>
            <person name="Nguyen-Phuc H."/>
            <person name="Mago R."/>
            <person name="Raley C."/>
            <person name="Miller M.E."/>
            <person name="Silverstein K.A.T."/>
            <person name="Henningsen E."/>
            <person name="Hirsch C.D."/>
            <person name="Visser B."/>
            <person name="Pretorius Z.A."/>
            <person name="Steffenson B.J."/>
            <person name="Schwessinger B."/>
            <person name="Dodds P.N."/>
            <person name="Figueroa M."/>
        </authorList>
    </citation>
    <scope>NUCLEOTIDE SEQUENCE [LARGE SCALE GENOMIC DNA]</scope>
    <source>
        <strain evidence="8">21-0</strain>
        <strain evidence="9 11">Ug99</strain>
    </source>
</reference>
<dbReference type="OrthoDB" id="240216at2759"/>
<keyword evidence="10" id="KW-1185">Reference proteome</keyword>
<evidence type="ECO:0000313" key="11">
    <source>
        <dbReference type="Proteomes" id="UP000325313"/>
    </source>
</evidence>
<evidence type="ECO:0000256" key="5">
    <source>
        <dbReference type="RuleBase" id="RU003801"/>
    </source>
</evidence>
<gene>
    <name evidence="8" type="ORF">PGT21_026758</name>
    <name evidence="9" type="ORF">PGTUg99_014414</name>
</gene>
<dbReference type="PROSITE" id="PS00440">
    <property type="entry name" value="ACYLTRANSF_C_2"/>
    <property type="match status" value="1"/>
</dbReference>
<evidence type="ECO:0000259" key="7">
    <source>
        <dbReference type="Pfam" id="PF00755"/>
    </source>
</evidence>
<comment type="caution">
    <text evidence="8">The sequence shown here is derived from an EMBL/GenBank/DDBJ whole genome shotgun (WGS) entry which is preliminary data.</text>
</comment>
<dbReference type="Pfam" id="PF00755">
    <property type="entry name" value="Carn_acyltransf"/>
    <property type="match status" value="1"/>
</dbReference>
<dbReference type="InterPro" id="IPR039551">
    <property type="entry name" value="Cho/carn_acyl_trans"/>
</dbReference>
<dbReference type="GO" id="GO:0009437">
    <property type="term" value="P:carnitine metabolic process"/>
    <property type="evidence" value="ECO:0007669"/>
    <property type="project" value="TreeGrafter"/>
</dbReference>
<feature type="region of interest" description="Disordered" evidence="6">
    <location>
        <begin position="723"/>
        <end position="754"/>
    </location>
</feature>
<dbReference type="FunFam" id="3.30.559.70:FF:000003">
    <property type="entry name" value="Carnitine acetyl transferase FacC"/>
    <property type="match status" value="1"/>
</dbReference>
<sequence length="795" mass="89468">MVIMEDSDKPNDRVLPKLPIPPLEDTCARYIKVLEPLQTPKEHQETVSVVQRFLKNEGPLLHERLQEYASTRASYIEEFWYESYLQHSDSVVLSLNPFFILEDDPTPSRGNQLTRAASLILASVGFIHDLRTGQLEPDHVRGKPLDMHQYMKLFGSARIPTREGCRMKTFGDSKHVVVMRRGQFYSFDVMDSEHRPVLSERELWSNLCTIIQDADKLPISKVAQSSIGLLTTERRPTWAALRQEMIDDPNSSNKECLKAIDSALFIVCLDGSSPRTADAICATMLCGTYELGRRGVQVGTCLNRWYDKLQIIVCADGQAGVNFEHSAVDGHTVLRFVGDVYTELILRFAKSINSNSRTLFKALPSPWAKVKPAGIKNLPNSSDQADVPQEDINKTPKKLEWQLSNALKASIRFAETRLSDLICQNEVLALEFEEYGKNFIISQNLSPDAFVQMAFQVCYFSLYGRIESTYEPAMTKAFSHGRTEGIRSVSNSSIKFIKNFCSDVDNQAKISALREACEYHQNLSKQCSQGLGQDRILYAMYSLAKQELLQDSSASSSSSSNDELDDPHPKKTPKKLPKIFRDSGYGLLNHSTLSTSNCGNPALRLFGFGPVVSDGYGIGYIIREDGLSFVISSKHLQTRRFLESLRAYFLEIRKILLSEANSTDPNLHPGFPFSITKRSPHRHHPQDSTRKSSANHRHPPKPLDGSQWNAIWNDKLVQVDHSPHLKDQSPESDHPLPPEKDEPQNTEELLTSGYGFFDSGEIDKIISSNAENVRNDHSKKKFKPPIGTKLEAGDD</sequence>
<dbReference type="AlphaFoldDB" id="A0A5B0PYM5"/>
<comment type="similarity">
    <text evidence="1 5">Belongs to the carnitine/choline acetyltransferase family.</text>
</comment>
<dbReference type="Gene3D" id="3.30.559.70">
    <property type="entry name" value="Choline/Carnitine o-acyltransferase, domain 2"/>
    <property type="match status" value="1"/>
</dbReference>
<protein>
    <recommendedName>
        <fullName evidence="7">Choline/carnitine acyltransferase domain-containing protein</fullName>
    </recommendedName>
</protein>
<feature type="active site" description="Proton acceptor" evidence="4">
    <location>
        <position position="325"/>
    </location>
</feature>
<accession>A0A5B0PYM5</accession>
<dbReference type="InterPro" id="IPR000542">
    <property type="entry name" value="Carn_acyl_trans"/>
</dbReference>
<keyword evidence="2 5" id="KW-0808">Transferase</keyword>
<feature type="region of interest" description="Disordered" evidence="6">
    <location>
        <begin position="667"/>
        <end position="707"/>
    </location>
</feature>
<dbReference type="InterPro" id="IPR023213">
    <property type="entry name" value="CAT-like_dom_sf"/>
</dbReference>
<name>A0A5B0PYM5_PUCGR</name>
<dbReference type="PANTHER" id="PTHR22589">
    <property type="entry name" value="CARNITINE O-ACYLTRANSFERASE"/>
    <property type="match status" value="1"/>
</dbReference>
<feature type="region of interest" description="Disordered" evidence="6">
    <location>
        <begin position="768"/>
        <end position="795"/>
    </location>
</feature>
<dbReference type="GO" id="GO:0004092">
    <property type="term" value="F:carnitine O-acetyltransferase activity"/>
    <property type="evidence" value="ECO:0007669"/>
    <property type="project" value="TreeGrafter"/>
</dbReference>
<dbReference type="EMBL" id="VDEP01000240">
    <property type="protein sequence ID" value="KAA1120906.1"/>
    <property type="molecule type" value="Genomic_DNA"/>
</dbReference>
<evidence type="ECO:0000256" key="2">
    <source>
        <dbReference type="ARBA" id="ARBA00022679"/>
    </source>
</evidence>
<feature type="compositionally biased region" description="Basic and acidic residues" evidence="6">
    <location>
        <begin position="723"/>
        <end position="743"/>
    </location>
</feature>
<dbReference type="SUPFAM" id="SSF52777">
    <property type="entry name" value="CoA-dependent acyltransferases"/>
    <property type="match status" value="2"/>
</dbReference>
<proteinExistence type="inferred from homology"/>
<evidence type="ECO:0000256" key="4">
    <source>
        <dbReference type="PIRSR" id="PIRSR600542-1"/>
    </source>
</evidence>
<dbReference type="Proteomes" id="UP000325313">
    <property type="component" value="Unassembled WGS sequence"/>
</dbReference>
<evidence type="ECO:0000256" key="6">
    <source>
        <dbReference type="SAM" id="MobiDB-lite"/>
    </source>
</evidence>
<evidence type="ECO:0000313" key="9">
    <source>
        <dbReference type="EMBL" id="KAA1120906.1"/>
    </source>
</evidence>
<dbReference type="EMBL" id="VSWC01000040">
    <property type="protein sequence ID" value="KAA1106018.1"/>
    <property type="molecule type" value="Genomic_DNA"/>
</dbReference>